<dbReference type="InterPro" id="IPR019074">
    <property type="entry name" value="YabQ"/>
</dbReference>
<accession>A0ABM9CW06</accession>
<sequence length="210" mass="24806">MSLTVQWWTMTTMLLSGIGMGIVFDGYRVVSDELQINRWWIPVLDLLYWIAATLVVFHVLSASNEGEVRTYVFLGLLLGIACHYWLFSKLVEKLVHALIRGLRLLIQFGIRTFVVLVIRPLMLLYRIGKLIIAFLIVLTMFLFRIVIQLVRPLWILVRFLTRPLLRPVGRWLDHFFRPLLIRLRIKESAQIASGYVTQLWRRWKNRKKDS</sequence>
<feature type="transmembrane region" description="Helical" evidence="1">
    <location>
        <begin position="39"/>
        <end position="62"/>
    </location>
</feature>
<evidence type="ECO:0000313" key="3">
    <source>
        <dbReference type="Proteomes" id="UP000838686"/>
    </source>
</evidence>
<feature type="transmembrane region" description="Helical" evidence="1">
    <location>
        <begin position="68"/>
        <end position="87"/>
    </location>
</feature>
<organism evidence="2 3">
    <name type="scientific">Paenibacillus plantiphilus</name>
    <dbReference type="NCBI Taxonomy" id="2905650"/>
    <lineage>
        <taxon>Bacteria</taxon>
        <taxon>Bacillati</taxon>
        <taxon>Bacillota</taxon>
        <taxon>Bacilli</taxon>
        <taxon>Bacillales</taxon>
        <taxon>Paenibacillaceae</taxon>
        <taxon>Paenibacillus</taxon>
    </lineage>
</organism>
<name>A0ABM9CW06_9BACL</name>
<feature type="transmembrane region" description="Helical" evidence="1">
    <location>
        <begin position="6"/>
        <end position="27"/>
    </location>
</feature>
<dbReference type="EMBL" id="CAKMMF010000045">
    <property type="protein sequence ID" value="CAH1224240.1"/>
    <property type="molecule type" value="Genomic_DNA"/>
</dbReference>
<proteinExistence type="predicted"/>
<dbReference type="RefSeq" id="WP_236347033.1">
    <property type="nucleotide sequence ID" value="NZ_CAKMMF010000045.1"/>
</dbReference>
<evidence type="ECO:0000256" key="1">
    <source>
        <dbReference type="SAM" id="Phobius"/>
    </source>
</evidence>
<comment type="caution">
    <text evidence="2">The sequence shown here is derived from an EMBL/GenBank/DDBJ whole genome shotgun (WGS) entry which is preliminary data.</text>
</comment>
<keyword evidence="1" id="KW-0472">Membrane</keyword>
<dbReference type="Pfam" id="PF09578">
    <property type="entry name" value="Spore_YabQ"/>
    <property type="match status" value="1"/>
</dbReference>
<reference evidence="2" key="1">
    <citation type="submission" date="2022-01" db="EMBL/GenBank/DDBJ databases">
        <authorList>
            <person name="Criscuolo A."/>
        </authorList>
    </citation>
    <scope>NUCLEOTIDE SEQUENCE</scope>
    <source>
        <strain evidence="2">CIP111893</strain>
    </source>
</reference>
<dbReference type="NCBIfam" id="TIGR02893">
    <property type="entry name" value="spore_yabQ"/>
    <property type="match status" value="1"/>
</dbReference>
<keyword evidence="3" id="KW-1185">Reference proteome</keyword>
<keyword evidence="1" id="KW-0812">Transmembrane</keyword>
<feature type="transmembrane region" description="Helical" evidence="1">
    <location>
        <begin position="108"/>
        <end position="125"/>
    </location>
</feature>
<evidence type="ECO:0000313" key="2">
    <source>
        <dbReference type="EMBL" id="CAH1224240.1"/>
    </source>
</evidence>
<dbReference type="Proteomes" id="UP000838686">
    <property type="component" value="Unassembled WGS sequence"/>
</dbReference>
<gene>
    <name evidence="2" type="primary">yabQ</name>
    <name evidence="2" type="ORF">PAECIP111893_05107</name>
</gene>
<feature type="transmembrane region" description="Helical" evidence="1">
    <location>
        <begin position="131"/>
        <end position="157"/>
    </location>
</feature>
<protein>
    <submittedName>
        <fullName evidence="2">Spore protein YabQ</fullName>
    </submittedName>
</protein>
<keyword evidence="1" id="KW-1133">Transmembrane helix</keyword>